<sequence length="216" mass="23372">MTPSTPPTPPTGANVANVANVVEFDLRETDIFAFCRKGGSAEGEIAVRDLPRILAETAEDAPATAPDETFRYTIRGFVQEDAAEPGAPAVQRLYLDVTTAGRVWQDCQRCLAAFAEPIDTDMRFEVMASDEEADAVPDEDEDVDVIVGSRRFSVLELIEDEVLLALPVAPKHEVCPTVHESLVTGVDGEVEPEAPPEEEKRPSPFAALAGLKTTKH</sequence>
<evidence type="ECO:0000313" key="8">
    <source>
        <dbReference type="Proteomes" id="UP000322822"/>
    </source>
</evidence>
<feature type="region of interest" description="Disordered" evidence="6">
    <location>
        <begin position="186"/>
        <end position="216"/>
    </location>
</feature>
<comment type="function">
    <text evidence="1">Plays a role in synthesis, processing and/or stability of 23S rRNA.</text>
</comment>
<gene>
    <name evidence="7" type="ORF">FOB72_02840</name>
</gene>
<dbReference type="InterPro" id="IPR039255">
    <property type="entry name" value="YceD_bac"/>
</dbReference>
<dbReference type="EMBL" id="CP044065">
    <property type="protein sequence ID" value="QET01079.1"/>
    <property type="molecule type" value="Genomic_DNA"/>
</dbReference>
<name>A0A5P2H0R8_9BURK</name>
<evidence type="ECO:0000256" key="1">
    <source>
        <dbReference type="ARBA" id="ARBA00002868"/>
    </source>
</evidence>
<dbReference type="PANTHER" id="PTHR38099:SF1">
    <property type="entry name" value="LARGE RIBOSOMAL RNA SUBUNIT ACCUMULATION PROTEIN YCED"/>
    <property type="match status" value="1"/>
</dbReference>
<dbReference type="RefSeq" id="WP_150371147.1">
    <property type="nucleotide sequence ID" value="NZ_CP044065.1"/>
</dbReference>
<dbReference type="OrthoDB" id="5297600at2"/>
<dbReference type="Pfam" id="PF02620">
    <property type="entry name" value="YceD"/>
    <property type="match status" value="1"/>
</dbReference>
<keyword evidence="4" id="KW-0690">Ribosome biogenesis</keyword>
<protein>
    <recommendedName>
        <fullName evidence="3">Large ribosomal RNA subunit accumulation protein YceD</fullName>
    </recommendedName>
    <alternativeName>
        <fullName evidence="5">23S rRNA accumulation protein YceD</fullName>
    </alternativeName>
</protein>
<proteinExistence type="inferred from homology"/>
<comment type="similarity">
    <text evidence="2">Belongs to the DUF177 domain family.</text>
</comment>
<reference evidence="7 8" key="1">
    <citation type="submission" date="2019-09" db="EMBL/GenBank/DDBJ databases">
        <title>FDA dAtabase for Regulatory Grade micrObial Sequences (FDA-ARGOS): Supporting development and validation of Infectious Disease Dx tests.</title>
        <authorList>
            <person name="Sciortino C."/>
            <person name="Tallon L."/>
            <person name="Sadzewicz L."/>
            <person name="Vavikolanu K."/>
            <person name="Mehta A."/>
            <person name="Aluvathingal J."/>
            <person name="Nadendla S."/>
            <person name="Nandy P."/>
            <person name="Geyer C."/>
            <person name="Yan Y."/>
            <person name="Sichtig H."/>
        </authorList>
    </citation>
    <scope>NUCLEOTIDE SEQUENCE [LARGE SCALE GENOMIC DNA]</scope>
    <source>
        <strain evidence="7 8">FDAARGOS_664</strain>
    </source>
</reference>
<dbReference type="PANTHER" id="PTHR38099">
    <property type="entry name" value="LARGE RIBOSOMAL RNA SUBUNIT ACCUMULATION PROTEIN YCED"/>
    <property type="match status" value="1"/>
</dbReference>
<evidence type="ECO:0000313" key="7">
    <source>
        <dbReference type="EMBL" id="QET01079.1"/>
    </source>
</evidence>
<dbReference type="GO" id="GO:0042254">
    <property type="term" value="P:ribosome biogenesis"/>
    <property type="evidence" value="ECO:0007669"/>
    <property type="project" value="UniProtKB-KW"/>
</dbReference>
<dbReference type="AlphaFoldDB" id="A0A5P2H0R8"/>
<dbReference type="InterPro" id="IPR003772">
    <property type="entry name" value="YceD"/>
</dbReference>
<dbReference type="Proteomes" id="UP000322822">
    <property type="component" value="Chromosome 1"/>
</dbReference>
<evidence type="ECO:0000256" key="5">
    <source>
        <dbReference type="ARBA" id="ARBA00031841"/>
    </source>
</evidence>
<dbReference type="GO" id="GO:0005829">
    <property type="term" value="C:cytosol"/>
    <property type="evidence" value="ECO:0007669"/>
    <property type="project" value="TreeGrafter"/>
</dbReference>
<evidence type="ECO:0000256" key="4">
    <source>
        <dbReference type="ARBA" id="ARBA00022517"/>
    </source>
</evidence>
<accession>A0A5P2H0R8</accession>
<organism evidence="7 8">
    <name type="scientific">Cupriavidus pauculus</name>
    <dbReference type="NCBI Taxonomy" id="82633"/>
    <lineage>
        <taxon>Bacteria</taxon>
        <taxon>Pseudomonadati</taxon>
        <taxon>Pseudomonadota</taxon>
        <taxon>Betaproteobacteria</taxon>
        <taxon>Burkholderiales</taxon>
        <taxon>Burkholderiaceae</taxon>
        <taxon>Cupriavidus</taxon>
    </lineage>
</organism>
<evidence type="ECO:0000256" key="6">
    <source>
        <dbReference type="SAM" id="MobiDB-lite"/>
    </source>
</evidence>
<evidence type="ECO:0000256" key="2">
    <source>
        <dbReference type="ARBA" id="ARBA00010740"/>
    </source>
</evidence>
<evidence type="ECO:0000256" key="3">
    <source>
        <dbReference type="ARBA" id="ARBA00015716"/>
    </source>
</evidence>